<evidence type="ECO:0000256" key="1">
    <source>
        <dbReference type="SAM" id="MobiDB-lite"/>
    </source>
</evidence>
<sequence length="2770" mass="309943">MVDCRSGWPDDFCPANSSSKDGCKRYTLLPESPNWLEVRRQLVKEMFGEDRLPSDDKPSVPPVTHMVNYRFPSCMSSIWGSAPSSDCEKTVPITEIVWQTTARLNASYAMNITSKAFLSFNSSGWAPHGFIWGAQQPAHPEPPRPGKTLVIFHRGHGRGDDCPTFGDNDGTTDWLNQLGLDVVTMMMPFRDCNTQQEQPFSGHAWFEHFEKQQVPWLRFFLEPVIKTINYAMNTLGYERILMAGLSGGGWTTTLAAAVDPRIELSVPIAGSLPCDFRKKSFDFEQFCDSQWARIGNYTALYVLASLEKHRSSLQVLHEADPCCFHGCGRHNRIEEYGRFVRASSQGLFQTVVTEGNRHEVNVRDKILIGNLFYQMAHGHHGQLNLSSPLNLLERSSISGFTEPDEIPGEGPSQVPQPPRPLPQTGVAEGPVPLWLSSETVATLRQRVEDLELGTIRLLLDGSPLRETNRSLKVSGILPPHATLLMVRDREPAVCEQHRWTSVSHEGYHCHDTFLYPVPSPDLGAFYLVWRRSWSEAAGSYRAHLKSIGSKEFRTGRSVYEDAIMDATDGKLTLVRRPEEAGRGPTVLALVKGEAIVNVVSARNGPTVEIVHLTDGGNHRRVLWRQSEATELCAAFEGQLRIQQMLFVQEMVYLLAKRCADDGGHKDSDKTGVILQGVLDMEKGVLSLSRWADLERIESHNGLGGYVGVNAKGSRLYFFDAWKEQMFTVSADTLQRSEVPLPPWDFEGLPHDASVWCQVDPHTEDLYFLHDFALITFRGQNDFGDDDEPAGPPGPDDDEACLERSDELDGNTCTVYRLRASGDGPERYKASKYDVICHAPLTIDGFSDSFSVSVVGYDVQQDVIFILDAGDQLWRVPLRKARFQEPLQQVNRESRRLKVSLQTFSTLNQFEEIEQDAETRLPPQLLEAGSLRAPRGFSQETLQAHLRAVEDIPMEALPDPSREVGRGMLVERAHEMDTSWFISGGPEGPSPLHFHDYGCISLKSRSKMVLLADSHEVEMLDEPCSGMDEVRELRMGEQMGKAVRNELTSMAGQARTQSAHRLAAVKNEAGLELQDPGEEPPPKGFIGVYVDDFMVVGAKDIVKGALSRIEMEWKCSPAEWVNSERWTKFSGFELRWSSAEEDSGLYVGQQAYIQELLSRHSWVTPATVPFPGVPNEEPEAEVTLEDVRKVTRAPKRVLEYGCQMLGYLKTTLAWFHGQGCSEPSRSCDGRGRGGSFRWKTWHTEAMPADDDPVEEVFMTAGDEVPQYEDDPNDDTFEYQFADYDEQADDYAAAAEEFEPDELPEHEAGDEAGDEHQAMTATSKQVSAWVAVPQITGFANAHMRELPAEDTLPPWEALVPEGWNPDDYADYEDGMAFWRQEAQSLNALMDENGNIPGMRELPSPTGSFRTARATESDFASCVPSRGYPFLAAQPAPVALPPPAPWRRAMAFEGIANDDENGRPARPMNEHPMVRMRHSSGAASTSALAGGYRTETYYRVQMVYASRTARPPSLLRSVPEEDADEKPHDHLFRAPPITNMMQYTDEPCLAIVDTGCQRQVAGRRWHELHLNHVRWRQLLVHLWNLVVTVSKSVLHYAASSLKPHLRDDIIKHYMAPCTAATMQTSMAAMAAQANMQTLTYPRDPSECEHPSGLRAYGAGGQSVRICDFRAVIHKGQMIRVQPKASPHARTPLQLPEHISQHSKSKAAGKASSKAAGKSAPPAKSTGSSGQQRSGSGPFLPFSQGYFSEPPQYPNLANMTPSQSWTHQQILQQQVEDQVQRRLQEIGPQAEAQVQQRLEQMAKAKATAPMPSTLTAPVPEIPLDNGSVASWDQVGSQWNQDWNNPSNWDQPYDWTEEIEEQHEDFENDQENYPDMGQEQMSLDGSDRGFQLLKPGRRKRLLHTARQLRQLWLTELQIYDNVIQAARKLRHTSEVDLIEIYGGHCNITEEALSRGLRCLQPVDKIHGISLNSKADFAWLQRLLHRWRPLLTVLEPECRLWSPLTGLNYYWRPEELEQLRAEAQVTVEGVANMIRDIIAADRFFLLENPHNGQFWNQPAMLELFNDFELYYDYGNMCAYGLRGRNGGLICKPTGWLSNNPALLASVTHKCNGLHEHEECVGGNAKLAAVYTKQLAKSLVDAFTSEMQDLGDERFILATSASSSATSFPTSSSSRRPMTPSRAPLTPMPGTPMPGTPAWPAPSTPGPGPMLEDDHVSLQKDPDSWRPLLKEAAERLEGKVAVAAEIKPSAFLEQVKALVPWHISFAQIYRTPKTRRLPTQRMLNVPDITHRGAALLYHDNTIEVESQALEDLTNPNSRFERSVRVAIFIYGKPMAVETSAQRRTLSKLTSPPTPVAVEPEQTMKPWEPGAADISFPGLSEDQVPRWMQNVLKRIHSNLGHPSSATLIRMLSQAQASPAALIGARALRCAVCERSKPPREPRPSKTPPPTRRFNERVMLDLLYTKDSSGETFAFLNQVDDATTLQVLTLVNDRNSSTVTSALVKGWFQHYGLPETLLVDAEGAMKSFAFDELMAQSNIMVRFVPPDAHWQMGKCERHGDAARAILNKLVDQHGLLGAEDMQTGAVMACFAKNTLARRAGSSPAQWALGQNPRLPAAVLSEGDNPEAMERLTLSNKLQQIENLRFDAMHAFLSFENENALRQSMLRRSRPWRGPYEIGQKVVYYRLRNALDGEGSQPGYRQGLILAKDPGINGSLWLRNDRGRLVQVSREQVRCLQGDEMWLPDEKDFNLLRSAEQDLEKKHASAHDSRTSSFTRATTC</sequence>
<gene>
    <name evidence="3" type="ORF">SCF082_LOCUS48313</name>
</gene>
<feature type="compositionally biased region" description="Basic and acidic residues" evidence="1">
    <location>
        <begin position="2751"/>
        <end position="2760"/>
    </location>
</feature>
<feature type="compositionally biased region" description="Low complexity" evidence="1">
    <location>
        <begin position="1704"/>
        <end position="1733"/>
    </location>
</feature>
<reference evidence="3 4" key="1">
    <citation type="submission" date="2024-02" db="EMBL/GenBank/DDBJ databases">
        <authorList>
            <person name="Chen Y."/>
            <person name="Shah S."/>
            <person name="Dougan E. K."/>
            <person name="Thang M."/>
            <person name="Chan C."/>
        </authorList>
    </citation>
    <scope>NUCLEOTIDE SEQUENCE [LARGE SCALE GENOMIC DNA]</scope>
</reference>
<feature type="region of interest" description="Disordered" evidence="1">
    <location>
        <begin position="1694"/>
        <end position="1757"/>
    </location>
</feature>
<feature type="region of interest" description="Disordered" evidence="1">
    <location>
        <begin position="400"/>
        <end position="427"/>
    </location>
</feature>
<comment type="caution">
    <text evidence="3">The sequence shown here is derived from an EMBL/GenBank/DDBJ whole genome shotgun (WGS) entry which is preliminary data.</text>
</comment>
<dbReference type="InterPro" id="IPR036397">
    <property type="entry name" value="RNaseH_sf"/>
</dbReference>
<dbReference type="InterPro" id="IPR029058">
    <property type="entry name" value="AB_hydrolase_fold"/>
</dbReference>
<dbReference type="EMBL" id="CAXAMM010042173">
    <property type="protein sequence ID" value="CAK9103427.1"/>
    <property type="molecule type" value="Genomic_DNA"/>
</dbReference>
<feature type="compositionally biased region" description="Polar residues" evidence="1">
    <location>
        <begin position="2761"/>
        <end position="2770"/>
    </location>
</feature>
<feature type="compositionally biased region" description="Pro residues" evidence="1">
    <location>
        <begin position="2179"/>
        <end position="2201"/>
    </location>
</feature>
<organism evidence="3 4">
    <name type="scientific">Durusdinium trenchii</name>
    <dbReference type="NCBI Taxonomy" id="1381693"/>
    <lineage>
        <taxon>Eukaryota</taxon>
        <taxon>Sar</taxon>
        <taxon>Alveolata</taxon>
        <taxon>Dinophyceae</taxon>
        <taxon>Suessiales</taxon>
        <taxon>Symbiodiniaceae</taxon>
        <taxon>Durusdinium</taxon>
    </lineage>
</organism>
<proteinExistence type="predicted"/>
<dbReference type="Gene3D" id="3.30.420.10">
    <property type="entry name" value="Ribonuclease H-like superfamily/Ribonuclease H"/>
    <property type="match status" value="1"/>
</dbReference>
<accession>A0ABP0RS66</accession>
<evidence type="ECO:0000313" key="4">
    <source>
        <dbReference type="Proteomes" id="UP001642464"/>
    </source>
</evidence>
<feature type="domain" description="Integrase catalytic" evidence="2">
    <location>
        <begin position="2431"/>
        <end position="2602"/>
    </location>
</feature>
<name>A0ABP0RS66_9DINO</name>
<evidence type="ECO:0000259" key="2">
    <source>
        <dbReference type="PROSITE" id="PS50994"/>
    </source>
</evidence>
<keyword evidence="4" id="KW-1185">Reference proteome</keyword>
<protein>
    <submittedName>
        <fullName evidence="3">Integrase catalytic domain-containing protein</fullName>
    </submittedName>
</protein>
<dbReference type="InterPro" id="IPR012337">
    <property type="entry name" value="RNaseH-like_sf"/>
</dbReference>
<feature type="region of interest" description="Disordered" evidence="1">
    <location>
        <begin position="2157"/>
        <end position="2213"/>
    </location>
</feature>
<dbReference type="InterPro" id="IPR001584">
    <property type="entry name" value="Integrase_cat-core"/>
</dbReference>
<dbReference type="Proteomes" id="UP001642464">
    <property type="component" value="Unassembled WGS sequence"/>
</dbReference>
<evidence type="ECO:0000313" key="3">
    <source>
        <dbReference type="EMBL" id="CAK9103427.1"/>
    </source>
</evidence>
<feature type="region of interest" description="Disordered" evidence="1">
    <location>
        <begin position="2751"/>
        <end position="2770"/>
    </location>
</feature>
<dbReference type="PROSITE" id="PS50994">
    <property type="entry name" value="INTEGRASE"/>
    <property type="match status" value="1"/>
</dbReference>
<dbReference type="SUPFAM" id="SSF53098">
    <property type="entry name" value="Ribonuclease H-like"/>
    <property type="match status" value="1"/>
</dbReference>
<feature type="compositionally biased region" description="Low complexity" evidence="1">
    <location>
        <begin position="2157"/>
        <end position="2178"/>
    </location>
</feature>
<dbReference type="Gene3D" id="3.40.50.1820">
    <property type="entry name" value="alpha/beta hydrolase"/>
    <property type="match status" value="1"/>
</dbReference>
<dbReference type="SUPFAM" id="SSF53474">
    <property type="entry name" value="alpha/beta-Hydrolases"/>
    <property type="match status" value="1"/>
</dbReference>